<dbReference type="EMBL" id="QFOD01000014">
    <property type="protein sequence ID" value="PZP30452.1"/>
    <property type="molecule type" value="Genomic_DNA"/>
</dbReference>
<accession>A0A2W5FHI7</accession>
<dbReference type="Pfam" id="PF10109">
    <property type="entry name" value="Phage_TAC_7"/>
    <property type="match status" value="1"/>
</dbReference>
<gene>
    <name evidence="1" type="ORF">DI603_15115</name>
</gene>
<proteinExistence type="predicted"/>
<evidence type="ECO:0000313" key="2">
    <source>
        <dbReference type="Proteomes" id="UP000249633"/>
    </source>
</evidence>
<evidence type="ECO:0000313" key="1">
    <source>
        <dbReference type="EMBL" id="PZP30452.1"/>
    </source>
</evidence>
<dbReference type="Proteomes" id="UP000249633">
    <property type="component" value="Unassembled WGS sequence"/>
</dbReference>
<organism evidence="1 2">
    <name type="scientific">Roseateles depolymerans</name>
    <dbReference type="NCBI Taxonomy" id="76731"/>
    <lineage>
        <taxon>Bacteria</taxon>
        <taxon>Pseudomonadati</taxon>
        <taxon>Pseudomonadota</taxon>
        <taxon>Betaproteobacteria</taxon>
        <taxon>Burkholderiales</taxon>
        <taxon>Sphaerotilaceae</taxon>
        <taxon>Roseateles</taxon>
    </lineage>
</organism>
<dbReference type="AlphaFoldDB" id="A0A2W5FHI7"/>
<dbReference type="InterPro" id="IPR019289">
    <property type="entry name" value="Phage_tail_E/E"/>
</dbReference>
<protein>
    <submittedName>
        <fullName evidence="1">Phage tail assembly protein</fullName>
    </submittedName>
</protein>
<name>A0A2W5FHI7_9BURK</name>
<comment type="caution">
    <text evidence="1">The sequence shown here is derived from an EMBL/GenBank/DDBJ whole genome shotgun (WGS) entry which is preliminary data.</text>
</comment>
<sequence>MSTTPFTASVTLDTPIKRGDTTITTIELRKPRAGELRGVALYDLVRMDVAAVQTVLPRITVPTLTRPEVDALDPADLFQLAAEVSAFLSPKAAQETASLAA</sequence>
<reference evidence="1 2" key="1">
    <citation type="submission" date="2017-08" db="EMBL/GenBank/DDBJ databases">
        <title>Infants hospitalized years apart are colonized by the same room-sourced microbial strains.</title>
        <authorList>
            <person name="Brooks B."/>
            <person name="Olm M.R."/>
            <person name="Firek B.A."/>
            <person name="Baker R."/>
            <person name="Thomas B.C."/>
            <person name="Morowitz M.J."/>
            <person name="Banfield J.F."/>
        </authorList>
    </citation>
    <scope>NUCLEOTIDE SEQUENCE [LARGE SCALE GENOMIC DNA]</scope>
    <source>
        <strain evidence="1">S2_012_000_R2_81</strain>
    </source>
</reference>